<evidence type="ECO:0000313" key="9">
    <source>
        <dbReference type="Proteomes" id="UP000250140"/>
    </source>
</evidence>
<feature type="transmembrane region" description="Helical" evidence="7">
    <location>
        <begin position="140"/>
        <end position="167"/>
    </location>
</feature>
<dbReference type="InterPro" id="IPR036259">
    <property type="entry name" value="MFS_trans_sf"/>
</dbReference>
<dbReference type="GO" id="GO:0034257">
    <property type="term" value="F:nicotinamide riboside transmembrane transporter activity"/>
    <property type="evidence" value="ECO:0007669"/>
    <property type="project" value="TreeGrafter"/>
</dbReference>
<evidence type="ECO:0000256" key="2">
    <source>
        <dbReference type="ARBA" id="ARBA00007965"/>
    </source>
</evidence>
<evidence type="ECO:0000313" key="8">
    <source>
        <dbReference type="EMBL" id="OCL14450.1"/>
    </source>
</evidence>
<feature type="transmembrane region" description="Helical" evidence="7">
    <location>
        <begin position="421"/>
        <end position="444"/>
    </location>
</feature>
<feature type="transmembrane region" description="Helical" evidence="7">
    <location>
        <begin position="219"/>
        <end position="240"/>
    </location>
</feature>
<reference evidence="8 9" key="1">
    <citation type="journal article" date="2016" name="Nat. Commun.">
        <title>Ectomycorrhizal ecology is imprinted in the genome of the dominant symbiotic fungus Cenococcum geophilum.</title>
        <authorList>
            <consortium name="DOE Joint Genome Institute"/>
            <person name="Peter M."/>
            <person name="Kohler A."/>
            <person name="Ohm R.A."/>
            <person name="Kuo A."/>
            <person name="Krutzmann J."/>
            <person name="Morin E."/>
            <person name="Arend M."/>
            <person name="Barry K.W."/>
            <person name="Binder M."/>
            <person name="Choi C."/>
            <person name="Clum A."/>
            <person name="Copeland A."/>
            <person name="Grisel N."/>
            <person name="Haridas S."/>
            <person name="Kipfer T."/>
            <person name="LaButti K."/>
            <person name="Lindquist E."/>
            <person name="Lipzen A."/>
            <person name="Maire R."/>
            <person name="Meier B."/>
            <person name="Mihaltcheva S."/>
            <person name="Molinier V."/>
            <person name="Murat C."/>
            <person name="Poggeler S."/>
            <person name="Quandt C.A."/>
            <person name="Sperisen C."/>
            <person name="Tritt A."/>
            <person name="Tisserant E."/>
            <person name="Crous P.W."/>
            <person name="Henrissat B."/>
            <person name="Nehls U."/>
            <person name="Egli S."/>
            <person name="Spatafora J.W."/>
            <person name="Grigoriev I.V."/>
            <person name="Martin F.M."/>
        </authorList>
    </citation>
    <scope>NUCLEOTIDE SEQUENCE [LARGE SCALE GENOMIC DNA]</scope>
    <source>
        <strain evidence="8 9">CBS 207.34</strain>
    </source>
</reference>
<dbReference type="PANTHER" id="PTHR10332">
    <property type="entry name" value="EQUILIBRATIVE NUCLEOSIDE TRANSPORTER"/>
    <property type="match status" value="1"/>
</dbReference>
<dbReference type="AlphaFoldDB" id="A0A8E2JYM2"/>
<dbReference type="InterPro" id="IPR002259">
    <property type="entry name" value="Eqnu_transpt"/>
</dbReference>
<feature type="transmembrane region" description="Helical" evidence="7">
    <location>
        <begin position="39"/>
        <end position="60"/>
    </location>
</feature>
<dbReference type="OrthoDB" id="46396at2759"/>
<keyword evidence="4 7" id="KW-0812">Transmembrane</keyword>
<evidence type="ECO:0000256" key="3">
    <source>
        <dbReference type="ARBA" id="ARBA00022448"/>
    </source>
</evidence>
<dbReference type="PIRSF" id="PIRSF016379">
    <property type="entry name" value="ENT"/>
    <property type="match status" value="1"/>
</dbReference>
<dbReference type="GO" id="GO:0005886">
    <property type="term" value="C:plasma membrane"/>
    <property type="evidence" value="ECO:0007669"/>
    <property type="project" value="TreeGrafter"/>
</dbReference>
<keyword evidence="6 7" id="KW-0472">Membrane</keyword>
<feature type="transmembrane region" description="Helical" evidence="7">
    <location>
        <begin position="353"/>
        <end position="371"/>
    </location>
</feature>
<evidence type="ECO:0008006" key="10">
    <source>
        <dbReference type="Google" id="ProtNLM"/>
    </source>
</evidence>
<feature type="transmembrane region" description="Helical" evidence="7">
    <location>
        <begin position="279"/>
        <end position="299"/>
    </location>
</feature>
<evidence type="ECO:0000256" key="1">
    <source>
        <dbReference type="ARBA" id="ARBA00004141"/>
    </source>
</evidence>
<accession>A0A8E2JYM2</accession>
<comment type="subcellular location">
    <subcellularLocation>
        <location evidence="1">Membrane</location>
        <topology evidence="1">Multi-pass membrane protein</topology>
    </subcellularLocation>
</comment>
<dbReference type="Pfam" id="PF01733">
    <property type="entry name" value="Nucleoside_tran"/>
    <property type="match status" value="1"/>
</dbReference>
<dbReference type="GO" id="GO:0015205">
    <property type="term" value="F:nucleobase transmembrane transporter activity"/>
    <property type="evidence" value="ECO:0007669"/>
    <property type="project" value="TreeGrafter"/>
</dbReference>
<keyword evidence="3" id="KW-0813">Transport</keyword>
<dbReference type="EMBL" id="KV748574">
    <property type="protein sequence ID" value="OCL14450.1"/>
    <property type="molecule type" value="Genomic_DNA"/>
</dbReference>
<dbReference type="PANTHER" id="PTHR10332:SF88">
    <property type="entry name" value="EQUILIBRATIVE NUCLEOSIDE TRANSPORTER 1, ISOFORM A"/>
    <property type="match status" value="1"/>
</dbReference>
<organism evidence="8 9">
    <name type="scientific">Glonium stellatum</name>
    <dbReference type="NCBI Taxonomy" id="574774"/>
    <lineage>
        <taxon>Eukaryota</taxon>
        <taxon>Fungi</taxon>
        <taxon>Dikarya</taxon>
        <taxon>Ascomycota</taxon>
        <taxon>Pezizomycotina</taxon>
        <taxon>Dothideomycetes</taxon>
        <taxon>Pleosporomycetidae</taxon>
        <taxon>Gloniales</taxon>
        <taxon>Gloniaceae</taxon>
        <taxon>Glonium</taxon>
    </lineage>
</organism>
<comment type="similarity">
    <text evidence="2">Belongs to the SLC29A/ENT transporter (TC 2.A.57) family.</text>
</comment>
<feature type="transmembrane region" description="Helical" evidence="7">
    <location>
        <begin position="383"/>
        <end position="401"/>
    </location>
</feature>
<name>A0A8E2JYM2_9PEZI</name>
<keyword evidence="5 7" id="KW-1133">Transmembrane helix</keyword>
<evidence type="ECO:0000256" key="7">
    <source>
        <dbReference type="SAM" id="Phobius"/>
    </source>
</evidence>
<dbReference type="Proteomes" id="UP000250140">
    <property type="component" value="Unassembled WGS sequence"/>
</dbReference>
<evidence type="ECO:0000256" key="5">
    <source>
        <dbReference type="ARBA" id="ARBA00022989"/>
    </source>
</evidence>
<protein>
    <recommendedName>
        <fullName evidence="10">Nucleoside transporter family</fullName>
    </recommendedName>
</protein>
<evidence type="ECO:0000256" key="4">
    <source>
        <dbReference type="ARBA" id="ARBA00022692"/>
    </source>
</evidence>
<sequence>MDRIRALLRRTPSYEPLEGGSESPDGERIEHPKDRKFSWIDYSIFFLLGICMLWAWNMFLAAGPYFQRRFESNERILKNFQSAELSVSTITNLGSMVILTKLQARASYPKRIIVSLIINIAVFTLLAISTRAFLGVSASIYFTFLILVVFGTSLATALCSNGVFAYVSGFGQEEYTQGIMAGQGVAGVLPCIAQIVSVLSVPEKTVNGDVPQEATASAFAYFLTATVISTIALLAFALLLSRNASRQHQKSSMDDGEGENDNTGEQRESISLSTLLKKLIWLAGAIFLAFTITMFFPVFTQRIESVKPMPGSPRLFQPASFIPLAFLFWNAGDLLGRLAPAIPALSLTSRPRILFILSIARIVFIPMYLLCNIDGRGARFSSDAFYLVVVQFLFGFSNGYIGSSCMMGCVELVDEEEREAAGGFMSLCLVAGLTAGSLLSFLAAGSGS</sequence>
<dbReference type="GO" id="GO:0000329">
    <property type="term" value="C:fungal-type vacuole membrane"/>
    <property type="evidence" value="ECO:0007669"/>
    <property type="project" value="TreeGrafter"/>
</dbReference>
<evidence type="ECO:0000256" key="6">
    <source>
        <dbReference type="ARBA" id="ARBA00023136"/>
    </source>
</evidence>
<keyword evidence="9" id="KW-1185">Reference proteome</keyword>
<feature type="transmembrane region" description="Helical" evidence="7">
    <location>
        <begin position="112"/>
        <end position="134"/>
    </location>
</feature>
<feature type="transmembrane region" description="Helical" evidence="7">
    <location>
        <begin position="80"/>
        <end position="100"/>
    </location>
</feature>
<proteinExistence type="inferred from homology"/>
<dbReference type="SUPFAM" id="SSF103473">
    <property type="entry name" value="MFS general substrate transporter"/>
    <property type="match status" value="1"/>
</dbReference>
<feature type="transmembrane region" description="Helical" evidence="7">
    <location>
        <begin position="179"/>
        <end position="199"/>
    </location>
</feature>
<dbReference type="PRINTS" id="PR01130">
    <property type="entry name" value="DERENTRNSPRT"/>
</dbReference>
<gene>
    <name evidence="8" type="ORF">AOQ84DRAFT_384710</name>
</gene>